<organism evidence="11 12">
    <name type="scientific">Lagenidium giganteum</name>
    <dbReference type="NCBI Taxonomy" id="4803"/>
    <lineage>
        <taxon>Eukaryota</taxon>
        <taxon>Sar</taxon>
        <taxon>Stramenopiles</taxon>
        <taxon>Oomycota</taxon>
        <taxon>Peronosporomycetes</taxon>
        <taxon>Pythiales</taxon>
        <taxon>Pythiaceae</taxon>
    </lineage>
</organism>
<reference evidence="11" key="1">
    <citation type="submission" date="2022-11" db="EMBL/GenBank/DDBJ databases">
        <authorList>
            <person name="Morgan W.R."/>
            <person name="Tartar A."/>
        </authorList>
    </citation>
    <scope>NUCLEOTIDE SEQUENCE</scope>
    <source>
        <strain evidence="11">ARSEF 373</strain>
    </source>
</reference>
<feature type="repeat" description="ANK" evidence="6">
    <location>
        <begin position="500"/>
        <end position="532"/>
    </location>
</feature>
<dbReference type="Gene3D" id="3.30.40.10">
    <property type="entry name" value="Zinc/RING finger domain, C3HC4 (zinc finger)"/>
    <property type="match status" value="1"/>
</dbReference>
<dbReference type="InterPro" id="IPR000306">
    <property type="entry name" value="Znf_FYVE"/>
</dbReference>
<keyword evidence="4" id="KW-0862">Zinc</keyword>
<feature type="domain" description="FYVE-type" evidence="10">
    <location>
        <begin position="746"/>
        <end position="806"/>
    </location>
</feature>
<evidence type="ECO:0000256" key="7">
    <source>
        <dbReference type="PROSITE-ProRule" id="PRU00091"/>
    </source>
</evidence>
<keyword evidence="2" id="KW-0677">Repeat</keyword>
<feature type="domain" description="BTB" evidence="9">
    <location>
        <begin position="69"/>
        <end position="149"/>
    </location>
</feature>
<name>A0AAV2ZBU8_9STRA</name>
<keyword evidence="1" id="KW-0479">Metal-binding</keyword>
<evidence type="ECO:0000256" key="1">
    <source>
        <dbReference type="ARBA" id="ARBA00022723"/>
    </source>
</evidence>
<feature type="compositionally biased region" description="Basic and acidic residues" evidence="8">
    <location>
        <begin position="561"/>
        <end position="571"/>
    </location>
</feature>
<protein>
    <recommendedName>
        <fullName evidence="13">Ankyrin repeat and FYVE domain-containing protein 1</fullName>
    </recommendedName>
</protein>
<feature type="repeat" description="ANK" evidence="6">
    <location>
        <begin position="435"/>
        <end position="467"/>
    </location>
</feature>
<dbReference type="InterPro" id="IPR000210">
    <property type="entry name" value="BTB/POZ_dom"/>
</dbReference>
<proteinExistence type="predicted"/>
<dbReference type="AlphaFoldDB" id="A0AAV2ZBU8"/>
<keyword evidence="3 7" id="KW-0863">Zinc-finger</keyword>
<evidence type="ECO:0000256" key="3">
    <source>
        <dbReference type="ARBA" id="ARBA00022771"/>
    </source>
</evidence>
<dbReference type="InterPro" id="IPR017455">
    <property type="entry name" value="Znf_FYVE-rel"/>
</dbReference>
<feature type="region of interest" description="Disordered" evidence="8">
    <location>
        <begin position="561"/>
        <end position="598"/>
    </location>
</feature>
<dbReference type="InterPro" id="IPR011333">
    <property type="entry name" value="SKP1/BTB/POZ_sf"/>
</dbReference>
<dbReference type="GO" id="GO:0008270">
    <property type="term" value="F:zinc ion binding"/>
    <property type="evidence" value="ECO:0007669"/>
    <property type="project" value="UniProtKB-KW"/>
</dbReference>
<dbReference type="PRINTS" id="PR01415">
    <property type="entry name" value="ANKYRIN"/>
</dbReference>
<comment type="caution">
    <text evidence="11">The sequence shown here is derived from an EMBL/GenBank/DDBJ whole genome shotgun (WGS) entry which is preliminary data.</text>
</comment>
<evidence type="ECO:0000256" key="6">
    <source>
        <dbReference type="PROSITE-ProRule" id="PRU00023"/>
    </source>
</evidence>
<dbReference type="SMART" id="SM00064">
    <property type="entry name" value="FYVE"/>
    <property type="match status" value="1"/>
</dbReference>
<dbReference type="Pfam" id="PF13857">
    <property type="entry name" value="Ank_5"/>
    <property type="match status" value="1"/>
</dbReference>
<evidence type="ECO:0000256" key="2">
    <source>
        <dbReference type="ARBA" id="ARBA00022737"/>
    </source>
</evidence>
<dbReference type="Gene3D" id="3.30.710.10">
    <property type="entry name" value="Potassium Channel Kv1.1, Chain A"/>
    <property type="match status" value="1"/>
</dbReference>
<evidence type="ECO:0000313" key="12">
    <source>
        <dbReference type="Proteomes" id="UP001146120"/>
    </source>
</evidence>
<dbReference type="Pfam" id="PF12796">
    <property type="entry name" value="Ank_2"/>
    <property type="match status" value="2"/>
</dbReference>
<feature type="repeat" description="ANK" evidence="6">
    <location>
        <begin position="609"/>
        <end position="644"/>
    </location>
</feature>
<reference evidence="11" key="2">
    <citation type="journal article" date="2023" name="Microbiol Resour">
        <title>Decontamination and Annotation of the Draft Genome Sequence of the Oomycete Lagenidium giganteum ARSEF 373.</title>
        <authorList>
            <person name="Morgan W.R."/>
            <person name="Tartar A."/>
        </authorList>
    </citation>
    <scope>NUCLEOTIDE SEQUENCE</scope>
    <source>
        <strain evidence="11">ARSEF 373</strain>
    </source>
</reference>
<dbReference type="InterPro" id="IPR011011">
    <property type="entry name" value="Znf_FYVE_PHD"/>
</dbReference>
<evidence type="ECO:0000259" key="10">
    <source>
        <dbReference type="PROSITE" id="PS50178"/>
    </source>
</evidence>
<feature type="region of interest" description="Disordered" evidence="8">
    <location>
        <begin position="62"/>
        <end position="81"/>
    </location>
</feature>
<dbReference type="PROSITE" id="PS50297">
    <property type="entry name" value="ANK_REP_REGION"/>
    <property type="match status" value="4"/>
</dbReference>
<evidence type="ECO:0000313" key="11">
    <source>
        <dbReference type="EMBL" id="DBA04463.1"/>
    </source>
</evidence>
<feature type="non-terminal residue" evidence="11">
    <location>
        <position position="1"/>
    </location>
</feature>
<evidence type="ECO:0000259" key="9">
    <source>
        <dbReference type="PROSITE" id="PS50097"/>
    </source>
</evidence>
<dbReference type="Gene3D" id="1.25.40.20">
    <property type="entry name" value="Ankyrin repeat-containing domain"/>
    <property type="match status" value="2"/>
</dbReference>
<dbReference type="SUPFAM" id="SSF48403">
    <property type="entry name" value="Ankyrin repeat"/>
    <property type="match status" value="2"/>
</dbReference>
<evidence type="ECO:0000256" key="5">
    <source>
        <dbReference type="ARBA" id="ARBA00023043"/>
    </source>
</evidence>
<dbReference type="PANTHER" id="PTHR24126">
    <property type="entry name" value="ANKYRIN REPEAT, PH AND SEC7 DOMAIN CONTAINING PROTEIN SECG-RELATED"/>
    <property type="match status" value="1"/>
</dbReference>
<gene>
    <name evidence="11" type="ORF">N0F65_010059</name>
</gene>
<dbReference type="InterPro" id="IPR036770">
    <property type="entry name" value="Ankyrin_rpt-contain_sf"/>
</dbReference>
<dbReference type="PROSITE" id="PS50088">
    <property type="entry name" value="ANK_REPEAT"/>
    <property type="match status" value="4"/>
</dbReference>
<dbReference type="SMART" id="SM00225">
    <property type="entry name" value="BTB"/>
    <property type="match status" value="1"/>
</dbReference>
<dbReference type="InterPro" id="IPR002110">
    <property type="entry name" value="Ankyrin_rpt"/>
</dbReference>
<evidence type="ECO:0008006" key="13">
    <source>
        <dbReference type="Google" id="ProtNLM"/>
    </source>
</evidence>
<dbReference type="Pfam" id="PF01363">
    <property type="entry name" value="FYVE"/>
    <property type="match status" value="1"/>
</dbReference>
<dbReference type="Pfam" id="PF00651">
    <property type="entry name" value="BTB"/>
    <property type="match status" value="1"/>
</dbReference>
<keyword evidence="12" id="KW-1185">Reference proteome</keyword>
<dbReference type="EMBL" id="DAKRPA010000008">
    <property type="protein sequence ID" value="DBA04463.1"/>
    <property type="molecule type" value="Genomic_DNA"/>
</dbReference>
<evidence type="ECO:0000256" key="8">
    <source>
        <dbReference type="SAM" id="MobiDB-lite"/>
    </source>
</evidence>
<feature type="region of interest" description="Disordered" evidence="8">
    <location>
        <begin position="1"/>
        <end position="21"/>
    </location>
</feature>
<accession>A0AAV2ZBU8</accession>
<evidence type="ECO:0000256" key="4">
    <source>
        <dbReference type="ARBA" id="ARBA00022833"/>
    </source>
</evidence>
<dbReference type="PANTHER" id="PTHR24126:SF14">
    <property type="entry name" value="ANK_REP_REGION DOMAIN-CONTAINING PROTEIN"/>
    <property type="match status" value="1"/>
</dbReference>
<dbReference type="PROSITE" id="PS50097">
    <property type="entry name" value="BTB"/>
    <property type="match status" value="1"/>
</dbReference>
<keyword evidence="5 6" id="KW-0040">ANK repeat</keyword>
<sequence length="811" mass="88582">DISDSSARNKDAGRAASDATPDDNVDAYVQDLVALKALYGNNHLSDVLFVFSGTSTSRSLLENADGANADEPVDKDEGDGKPEHHLIPAHRLVLALRSGTFHAAFLRTKSSQVPSQVRFPIKIHVQDTSFEVFATLLRFLYTNDVKSELLAKEDGERKELEAFWRDLLRAAFVYLVPSLVTTCVQHIIRLLETPETSQPDGSAARDVEIKQLKKIFEILVFSDAVLATRQSAAKRRASKQRRAVSASDSNQPLRESVNDNADGGVAEEWRGLAACTASIVDLQRMCMQKLEVVPDRQFEALLHSDVGKRCSTERICDILRQRSKNPLVVAIRYQLGRVVNELLKGGEPLETVVDGEELPLVAALATGNDAIIRRLLVDENAPFFLLTDKIPLLLLACASGNVLHCEILLNKNHEDVNLISPLESGDKDILSEFGRRQTPLHLASRKGHAGVAKLLLENKAVPNLQDEEGNTPLHCADNMETADVLLRSTFKSNPNIPNRRGQTPLHVAAARGNVGIVDLLLRHNADIEIVDDQGQSAFHVAAANGHTSVALVLLRESEFAQERRQSDRNDTVEGSADAPADQAPSSHGSAAPEPEQDSNAFNINQEDLKGNTALHLAAMSPSERCQKMIQLLVENGADPNHTNWFGYTPLHLFCSHQSGPASAIDIFIEHGAKIHSQSLDGSTALHLAVGRASESVAVALVIAGAHVHLQDAAGRSVVDLAESTNQGAMLVPVLRNLAHPPEWVADDQARECSSCHTAFGVAMRKHHCRHCGRILCYNCSSHKTPIAKFQLLKPVRVCDTCFDVLSFRKLL</sequence>
<dbReference type="SMART" id="SM00248">
    <property type="entry name" value="ANK"/>
    <property type="match status" value="9"/>
</dbReference>
<dbReference type="Proteomes" id="UP001146120">
    <property type="component" value="Unassembled WGS sequence"/>
</dbReference>
<dbReference type="InterPro" id="IPR013083">
    <property type="entry name" value="Znf_RING/FYVE/PHD"/>
</dbReference>
<feature type="region of interest" description="Disordered" evidence="8">
    <location>
        <begin position="237"/>
        <end position="260"/>
    </location>
</feature>
<dbReference type="SUPFAM" id="SSF57903">
    <property type="entry name" value="FYVE/PHD zinc finger"/>
    <property type="match status" value="1"/>
</dbReference>
<dbReference type="SUPFAM" id="SSF54695">
    <property type="entry name" value="POZ domain"/>
    <property type="match status" value="1"/>
</dbReference>
<dbReference type="PROSITE" id="PS50178">
    <property type="entry name" value="ZF_FYVE"/>
    <property type="match status" value="1"/>
</dbReference>
<feature type="repeat" description="ANK" evidence="6">
    <location>
        <begin position="680"/>
        <end position="712"/>
    </location>
</feature>
<feature type="compositionally biased region" description="Low complexity" evidence="8">
    <location>
        <begin position="575"/>
        <end position="586"/>
    </location>
</feature>